<feature type="compositionally biased region" description="Basic and acidic residues" evidence="6">
    <location>
        <begin position="8"/>
        <end position="25"/>
    </location>
</feature>
<keyword evidence="9" id="KW-1185">Reference proteome</keyword>
<evidence type="ECO:0000313" key="9">
    <source>
        <dbReference type="Proteomes" id="UP000516437"/>
    </source>
</evidence>
<feature type="domain" description="BHLH" evidence="7">
    <location>
        <begin position="15"/>
        <end position="64"/>
    </location>
</feature>
<proteinExistence type="predicted"/>
<evidence type="ECO:0000313" key="8">
    <source>
        <dbReference type="EMBL" id="KAB1214545.1"/>
    </source>
</evidence>
<dbReference type="SUPFAM" id="SSF47459">
    <property type="entry name" value="HLH, helix-loop-helix DNA-binding domain"/>
    <property type="match status" value="1"/>
</dbReference>
<dbReference type="OrthoDB" id="690068at2759"/>
<name>A0A6A1VPD0_9ROSI</name>
<keyword evidence="5" id="KW-0539">Nucleus</keyword>
<organism evidence="8 9">
    <name type="scientific">Morella rubra</name>
    <name type="common">Chinese bayberry</name>
    <dbReference type="NCBI Taxonomy" id="262757"/>
    <lineage>
        <taxon>Eukaryota</taxon>
        <taxon>Viridiplantae</taxon>
        <taxon>Streptophyta</taxon>
        <taxon>Embryophyta</taxon>
        <taxon>Tracheophyta</taxon>
        <taxon>Spermatophyta</taxon>
        <taxon>Magnoliopsida</taxon>
        <taxon>eudicotyledons</taxon>
        <taxon>Gunneridae</taxon>
        <taxon>Pentapetalae</taxon>
        <taxon>rosids</taxon>
        <taxon>fabids</taxon>
        <taxon>Fagales</taxon>
        <taxon>Myricaceae</taxon>
        <taxon>Morella</taxon>
    </lineage>
</organism>
<dbReference type="Proteomes" id="UP000516437">
    <property type="component" value="Chromosome 5"/>
</dbReference>
<dbReference type="PANTHER" id="PTHR45844">
    <property type="entry name" value="TRANSCRIPTION FACTOR BHLH30"/>
    <property type="match status" value="1"/>
</dbReference>
<protein>
    <recommendedName>
        <fullName evidence="7">BHLH domain-containing protein</fullName>
    </recommendedName>
</protein>
<dbReference type="GO" id="GO:0003677">
    <property type="term" value="F:DNA binding"/>
    <property type="evidence" value="ECO:0007669"/>
    <property type="project" value="UniProtKB-KW"/>
</dbReference>
<keyword evidence="3" id="KW-0238">DNA-binding</keyword>
<dbReference type="AlphaFoldDB" id="A0A6A1VPD0"/>
<comment type="subcellular location">
    <subcellularLocation>
        <location evidence="1">Nucleus</location>
    </subcellularLocation>
</comment>
<accession>A0A6A1VPD0</accession>
<dbReference type="PROSITE" id="PS50888">
    <property type="entry name" value="BHLH"/>
    <property type="match status" value="1"/>
</dbReference>
<dbReference type="Gene3D" id="3.30.70.260">
    <property type="match status" value="1"/>
</dbReference>
<dbReference type="SMART" id="SM00353">
    <property type="entry name" value="HLH"/>
    <property type="match status" value="1"/>
</dbReference>
<dbReference type="EMBL" id="RXIC02000023">
    <property type="protein sequence ID" value="KAB1214545.1"/>
    <property type="molecule type" value="Genomic_DNA"/>
</dbReference>
<reference evidence="8 9" key="1">
    <citation type="journal article" date="2019" name="Plant Biotechnol. J.">
        <title>The red bayberry genome and genetic basis of sex determination.</title>
        <authorList>
            <person name="Jia H.M."/>
            <person name="Jia H.J."/>
            <person name="Cai Q.L."/>
            <person name="Wang Y."/>
            <person name="Zhao H.B."/>
            <person name="Yang W.F."/>
            <person name="Wang G.Y."/>
            <person name="Li Y.H."/>
            <person name="Zhan D.L."/>
            <person name="Shen Y.T."/>
            <person name="Niu Q.F."/>
            <person name="Chang L."/>
            <person name="Qiu J."/>
            <person name="Zhao L."/>
            <person name="Xie H.B."/>
            <person name="Fu W.Y."/>
            <person name="Jin J."/>
            <person name="Li X.W."/>
            <person name="Jiao Y."/>
            <person name="Zhou C.C."/>
            <person name="Tu T."/>
            <person name="Chai C.Y."/>
            <person name="Gao J.L."/>
            <person name="Fan L.J."/>
            <person name="van de Weg E."/>
            <person name="Wang J.Y."/>
            <person name="Gao Z.S."/>
        </authorList>
    </citation>
    <scope>NUCLEOTIDE SEQUENCE [LARGE SCALE GENOMIC DNA]</scope>
    <source>
        <tissue evidence="8">Leaves</tissue>
    </source>
</reference>
<evidence type="ECO:0000256" key="4">
    <source>
        <dbReference type="ARBA" id="ARBA00023163"/>
    </source>
</evidence>
<evidence type="ECO:0000256" key="6">
    <source>
        <dbReference type="SAM" id="MobiDB-lite"/>
    </source>
</evidence>
<gene>
    <name evidence="8" type="ORF">CJ030_MR5G013412</name>
</gene>
<sequence>MSFFKPKSKPEDKQVKAKKHSEAERRRRMRINGQYETLRNILPNLIKTDKATVLAETVRLVRELRTTVSDLEAVCRGRTKDCVFPGEADKLSLEHSDEDKGGVLVKVTFSCEDRPGLMSEVAREVRSVKGRVVKSEMVTVGGRTKSVLWVQGVGDGNDGTAKLRRALKVIIERPILQGISKVPRLGTGCCGSTASVDTAFDPISAQGHIASTALCTNAAYHAIANSADSTYPAKAHIPLPSTQIPSQPTLPTATLPPLPTNPLPTLPTQPALPKPTLPPLPSTQVPTLPTIPNTVPTMTIPPLPATPLPTIPTTIPSIPTIPTTFPTIPFLSPPPSK</sequence>
<keyword evidence="4" id="KW-0804">Transcription</keyword>
<evidence type="ECO:0000256" key="2">
    <source>
        <dbReference type="ARBA" id="ARBA00023015"/>
    </source>
</evidence>
<dbReference type="Gene3D" id="4.10.280.10">
    <property type="entry name" value="Helix-loop-helix DNA-binding domain"/>
    <property type="match status" value="1"/>
</dbReference>
<dbReference type="InterPro" id="IPR045847">
    <property type="entry name" value="AIG1-like"/>
</dbReference>
<dbReference type="InterPro" id="IPR011598">
    <property type="entry name" value="bHLH_dom"/>
</dbReference>
<dbReference type="SUPFAM" id="SSF55021">
    <property type="entry name" value="ACT-like"/>
    <property type="match status" value="1"/>
</dbReference>
<dbReference type="Pfam" id="PF00010">
    <property type="entry name" value="HLH"/>
    <property type="match status" value="1"/>
</dbReference>
<comment type="caution">
    <text evidence="8">The sequence shown here is derived from an EMBL/GenBank/DDBJ whole genome shotgun (WGS) entry which is preliminary data.</text>
</comment>
<dbReference type="InterPro" id="IPR045865">
    <property type="entry name" value="ACT-like_dom_sf"/>
</dbReference>
<keyword evidence="2" id="KW-0805">Transcription regulation</keyword>
<dbReference type="PANTHER" id="PTHR45844:SF17">
    <property type="entry name" value="TRANSCRIPTION FACTOR BHLH131"/>
    <property type="match status" value="1"/>
</dbReference>
<dbReference type="GO" id="GO:0003700">
    <property type="term" value="F:DNA-binding transcription factor activity"/>
    <property type="evidence" value="ECO:0007669"/>
    <property type="project" value="InterPro"/>
</dbReference>
<evidence type="ECO:0000256" key="5">
    <source>
        <dbReference type="ARBA" id="ARBA00023242"/>
    </source>
</evidence>
<dbReference type="GO" id="GO:0046983">
    <property type="term" value="F:protein dimerization activity"/>
    <property type="evidence" value="ECO:0007669"/>
    <property type="project" value="InterPro"/>
</dbReference>
<dbReference type="InterPro" id="IPR036638">
    <property type="entry name" value="HLH_DNA-bd_sf"/>
</dbReference>
<feature type="region of interest" description="Disordered" evidence="6">
    <location>
        <begin position="238"/>
        <end position="269"/>
    </location>
</feature>
<dbReference type="CDD" id="cd04873">
    <property type="entry name" value="ACT_UUR-ACR-like"/>
    <property type="match status" value="1"/>
</dbReference>
<evidence type="ECO:0000256" key="1">
    <source>
        <dbReference type="ARBA" id="ARBA00004123"/>
    </source>
</evidence>
<evidence type="ECO:0000259" key="7">
    <source>
        <dbReference type="PROSITE" id="PS50888"/>
    </source>
</evidence>
<feature type="compositionally biased region" description="Pro residues" evidence="6">
    <location>
        <begin position="254"/>
        <end position="269"/>
    </location>
</feature>
<evidence type="ECO:0000256" key="3">
    <source>
        <dbReference type="ARBA" id="ARBA00023125"/>
    </source>
</evidence>
<dbReference type="GO" id="GO:0005634">
    <property type="term" value="C:nucleus"/>
    <property type="evidence" value="ECO:0007669"/>
    <property type="project" value="UniProtKB-SubCell"/>
</dbReference>
<feature type="region of interest" description="Disordered" evidence="6">
    <location>
        <begin position="1"/>
        <end position="26"/>
    </location>
</feature>